<gene>
    <name evidence="1" type="ORF">ACFO4O_06485</name>
</gene>
<evidence type="ECO:0000313" key="1">
    <source>
        <dbReference type="EMBL" id="MFC4699798.1"/>
    </source>
</evidence>
<evidence type="ECO:0000313" key="2">
    <source>
        <dbReference type="Proteomes" id="UP001595897"/>
    </source>
</evidence>
<comment type="caution">
    <text evidence="1">The sequence shown here is derived from an EMBL/GenBank/DDBJ whole genome shotgun (WGS) entry which is preliminary data.</text>
</comment>
<sequence>MKLKVMGHQTRIHFSLAQVEVVSEHLPVAAGVAANQAEVLVRVVDKIRPRPIPRQKMK</sequence>
<organism evidence="1 2">
    <name type="scientific">Glaciecola siphonariae</name>
    <dbReference type="NCBI Taxonomy" id="521012"/>
    <lineage>
        <taxon>Bacteria</taxon>
        <taxon>Pseudomonadati</taxon>
        <taxon>Pseudomonadota</taxon>
        <taxon>Gammaproteobacteria</taxon>
        <taxon>Alteromonadales</taxon>
        <taxon>Alteromonadaceae</taxon>
        <taxon>Glaciecola</taxon>
    </lineage>
</organism>
<accession>A0ABV9LWG8</accession>
<proteinExistence type="predicted"/>
<name>A0ABV9LWG8_9ALTE</name>
<reference evidence="2" key="1">
    <citation type="journal article" date="2019" name="Int. J. Syst. Evol. Microbiol.">
        <title>The Global Catalogue of Microorganisms (GCM) 10K type strain sequencing project: providing services to taxonomists for standard genome sequencing and annotation.</title>
        <authorList>
            <consortium name="The Broad Institute Genomics Platform"/>
            <consortium name="The Broad Institute Genome Sequencing Center for Infectious Disease"/>
            <person name="Wu L."/>
            <person name="Ma J."/>
        </authorList>
    </citation>
    <scope>NUCLEOTIDE SEQUENCE [LARGE SCALE GENOMIC DNA]</scope>
    <source>
        <strain evidence="2">KACC 12507</strain>
    </source>
</reference>
<dbReference type="RefSeq" id="WP_382406661.1">
    <property type="nucleotide sequence ID" value="NZ_JBHSGU010000002.1"/>
</dbReference>
<protein>
    <submittedName>
        <fullName evidence="1">Uncharacterized protein</fullName>
    </submittedName>
</protein>
<dbReference type="EMBL" id="JBHSGU010000002">
    <property type="protein sequence ID" value="MFC4699798.1"/>
    <property type="molecule type" value="Genomic_DNA"/>
</dbReference>
<dbReference type="Proteomes" id="UP001595897">
    <property type="component" value="Unassembled WGS sequence"/>
</dbReference>
<keyword evidence="2" id="KW-1185">Reference proteome</keyword>